<protein>
    <recommendedName>
        <fullName evidence="7">KHA domain-containing protein</fullName>
    </recommendedName>
</protein>
<dbReference type="PROSITE" id="PS51490">
    <property type="entry name" value="KHA"/>
    <property type="match status" value="1"/>
</dbReference>
<evidence type="ECO:0000313" key="8">
    <source>
        <dbReference type="EMBL" id="ONK70046.1"/>
    </source>
</evidence>
<keyword evidence="6" id="KW-0040">ANK repeat</keyword>
<dbReference type="Gene3D" id="1.25.40.20">
    <property type="entry name" value="Ankyrin repeat-containing domain"/>
    <property type="match status" value="1"/>
</dbReference>
<keyword evidence="5" id="KW-0407">Ion channel</keyword>
<dbReference type="InterPro" id="IPR036770">
    <property type="entry name" value="Ankyrin_rpt-contain_sf"/>
</dbReference>
<reference evidence="9" key="1">
    <citation type="journal article" date="2017" name="Nat. Commun.">
        <title>The asparagus genome sheds light on the origin and evolution of a young Y chromosome.</title>
        <authorList>
            <person name="Harkess A."/>
            <person name="Zhou J."/>
            <person name="Xu C."/>
            <person name="Bowers J.E."/>
            <person name="Van der Hulst R."/>
            <person name="Ayyampalayam S."/>
            <person name="Mercati F."/>
            <person name="Riccardi P."/>
            <person name="McKain M.R."/>
            <person name="Kakrana A."/>
            <person name="Tang H."/>
            <person name="Ray J."/>
            <person name="Groenendijk J."/>
            <person name="Arikit S."/>
            <person name="Mathioni S.M."/>
            <person name="Nakano M."/>
            <person name="Shan H."/>
            <person name="Telgmann-Rauber A."/>
            <person name="Kanno A."/>
            <person name="Yue Z."/>
            <person name="Chen H."/>
            <person name="Li W."/>
            <person name="Chen Y."/>
            <person name="Xu X."/>
            <person name="Zhang Y."/>
            <person name="Luo S."/>
            <person name="Chen H."/>
            <person name="Gao J."/>
            <person name="Mao Z."/>
            <person name="Pires J.C."/>
            <person name="Luo M."/>
            <person name="Kudrna D."/>
            <person name="Wing R.A."/>
            <person name="Meyers B.C."/>
            <person name="Yi K."/>
            <person name="Kong H."/>
            <person name="Lavrijsen P."/>
            <person name="Sunseri F."/>
            <person name="Falavigna A."/>
            <person name="Ye Y."/>
            <person name="Leebens-Mack J.H."/>
            <person name="Chen G."/>
        </authorList>
    </citation>
    <scope>NUCLEOTIDE SEQUENCE [LARGE SCALE GENOMIC DNA]</scope>
    <source>
        <strain evidence="9">cv. DH0086</strain>
    </source>
</reference>
<dbReference type="Proteomes" id="UP000243459">
    <property type="component" value="Chromosome 5"/>
</dbReference>
<dbReference type="PANTHER" id="PTHR45743">
    <property type="entry name" value="POTASSIUM CHANNEL AKT1"/>
    <property type="match status" value="1"/>
</dbReference>
<evidence type="ECO:0000256" key="6">
    <source>
        <dbReference type="PROSITE-ProRule" id="PRU00023"/>
    </source>
</evidence>
<evidence type="ECO:0000313" key="9">
    <source>
        <dbReference type="Proteomes" id="UP000243459"/>
    </source>
</evidence>
<keyword evidence="1" id="KW-0633">Potassium transport</keyword>
<dbReference type="PROSITE" id="PS50088">
    <property type="entry name" value="ANK_REPEAT"/>
    <property type="match status" value="1"/>
</dbReference>
<keyword evidence="4" id="KW-0630">Potassium</keyword>
<dbReference type="InterPro" id="IPR045319">
    <property type="entry name" value="KAT/AKT"/>
</dbReference>
<sequence length="260" mass="28912">MGQFVCIAAEQNNLELLQNIVHYGGDVTVPRSDGTTALHFAVSEGNINMVKFLVDQGADIDKLNSIGWSSRNLADQQGHEEIIAFFQSKRGQNDNVDTRTSRNISPSVHFGRYRSEPTMHHVAHEVWHTTRTKNNGGNVHQRKTISNYDNSLFGIMSAARVNVGSDGLFSTAPPLSTRSIGDQNPIRVTICCPEKEDRCGKLVLLPGSITELLEIGAKKFEFLPTKVLSQDRAEINELGVIRDGDRLFLVSDDWNREVHS</sequence>
<keyword evidence="9" id="KW-1185">Reference proteome</keyword>
<keyword evidence="2" id="KW-0631">Potassium channel</keyword>
<accession>A0A5P1EVJ2</accession>
<name>A0A5P1EVJ2_ASPOF</name>
<feature type="repeat" description="ANK" evidence="6">
    <location>
        <begin position="33"/>
        <end position="65"/>
    </location>
</feature>
<dbReference type="SMART" id="SM00248">
    <property type="entry name" value="ANK"/>
    <property type="match status" value="1"/>
</dbReference>
<evidence type="ECO:0000256" key="2">
    <source>
        <dbReference type="ARBA" id="ARBA00022826"/>
    </source>
</evidence>
<feature type="domain" description="KHA" evidence="7">
    <location>
        <begin position="187"/>
        <end position="260"/>
    </location>
</feature>
<evidence type="ECO:0000256" key="4">
    <source>
        <dbReference type="ARBA" id="ARBA00022958"/>
    </source>
</evidence>
<dbReference type="SUPFAM" id="SSF48403">
    <property type="entry name" value="Ankyrin repeat"/>
    <property type="match status" value="1"/>
</dbReference>
<dbReference type="GO" id="GO:0034702">
    <property type="term" value="C:monoatomic ion channel complex"/>
    <property type="evidence" value="ECO:0007669"/>
    <property type="project" value="UniProtKB-KW"/>
</dbReference>
<dbReference type="PROSITE" id="PS50297">
    <property type="entry name" value="ANK_REP_REGION"/>
    <property type="match status" value="1"/>
</dbReference>
<proteinExistence type="predicted"/>
<dbReference type="PANTHER" id="PTHR45743:SF2">
    <property type="entry name" value="POTASSIUM CHANNEL AKT1"/>
    <property type="match status" value="1"/>
</dbReference>
<keyword evidence="3" id="KW-0851">Voltage-gated channel</keyword>
<dbReference type="EMBL" id="CM007385">
    <property type="protein sequence ID" value="ONK70046.1"/>
    <property type="molecule type" value="Genomic_DNA"/>
</dbReference>
<organism evidence="8 9">
    <name type="scientific">Asparagus officinalis</name>
    <name type="common">Garden asparagus</name>
    <dbReference type="NCBI Taxonomy" id="4686"/>
    <lineage>
        <taxon>Eukaryota</taxon>
        <taxon>Viridiplantae</taxon>
        <taxon>Streptophyta</taxon>
        <taxon>Embryophyta</taxon>
        <taxon>Tracheophyta</taxon>
        <taxon>Spermatophyta</taxon>
        <taxon>Magnoliopsida</taxon>
        <taxon>Liliopsida</taxon>
        <taxon>Asparagales</taxon>
        <taxon>Asparagaceae</taxon>
        <taxon>Asparagoideae</taxon>
        <taxon>Asparagus</taxon>
    </lineage>
</organism>
<evidence type="ECO:0000259" key="7">
    <source>
        <dbReference type="PROSITE" id="PS51490"/>
    </source>
</evidence>
<evidence type="ECO:0000256" key="1">
    <source>
        <dbReference type="ARBA" id="ARBA00022538"/>
    </source>
</evidence>
<evidence type="ECO:0000256" key="3">
    <source>
        <dbReference type="ARBA" id="ARBA00022882"/>
    </source>
</evidence>
<dbReference type="Gramene" id="ONK70046">
    <property type="protein sequence ID" value="ONK70046"/>
    <property type="gene ID" value="A4U43_C05F29690"/>
</dbReference>
<keyword evidence="3" id="KW-0406">Ion transport</keyword>
<evidence type="ECO:0000256" key="5">
    <source>
        <dbReference type="ARBA" id="ARBA00023303"/>
    </source>
</evidence>
<dbReference type="Pfam" id="PF11834">
    <property type="entry name" value="KHA"/>
    <property type="match status" value="1"/>
</dbReference>
<keyword evidence="3" id="KW-0813">Transport</keyword>
<dbReference type="InterPro" id="IPR002110">
    <property type="entry name" value="Ankyrin_rpt"/>
</dbReference>
<dbReference type="InterPro" id="IPR021789">
    <property type="entry name" value="KHA_dom"/>
</dbReference>
<dbReference type="Pfam" id="PF12796">
    <property type="entry name" value="Ank_2"/>
    <property type="match status" value="1"/>
</dbReference>
<dbReference type="AlphaFoldDB" id="A0A5P1EVJ2"/>
<gene>
    <name evidence="8" type="ORF">A4U43_C05F29690</name>
</gene>
<dbReference type="GO" id="GO:0005249">
    <property type="term" value="F:voltage-gated potassium channel activity"/>
    <property type="evidence" value="ECO:0007669"/>
    <property type="project" value="InterPro"/>
</dbReference>